<comment type="cofactor">
    <cofactor evidence="1">
        <name>Mn(2+)</name>
        <dbReference type="ChEBI" id="CHEBI:29035"/>
    </cofactor>
</comment>
<dbReference type="EMBL" id="JBICCN010000144">
    <property type="protein sequence ID" value="KAL3089539.1"/>
    <property type="molecule type" value="Genomic_DNA"/>
</dbReference>
<keyword evidence="4" id="KW-0479">Metal-binding</keyword>
<evidence type="ECO:0000256" key="4">
    <source>
        <dbReference type="ARBA" id="ARBA00022723"/>
    </source>
</evidence>
<evidence type="ECO:0000313" key="8">
    <source>
        <dbReference type="EMBL" id="KAL3089539.1"/>
    </source>
</evidence>
<dbReference type="Pfam" id="PF03828">
    <property type="entry name" value="PAP_assoc"/>
    <property type="match status" value="1"/>
</dbReference>
<feature type="domain" description="Poly(A) RNA polymerase mitochondrial-like central palm" evidence="7">
    <location>
        <begin position="41"/>
        <end position="179"/>
    </location>
</feature>
<dbReference type="PANTHER" id="PTHR12271:SF128">
    <property type="entry name" value="PAP-ASSOCIATED DOMAIN-CONTAINING PROTEIN"/>
    <property type="match status" value="1"/>
</dbReference>
<dbReference type="GO" id="GO:1990817">
    <property type="term" value="F:poly(A) RNA polymerase activity"/>
    <property type="evidence" value="ECO:0007669"/>
    <property type="project" value="UniProtKB-ARBA"/>
</dbReference>
<keyword evidence="5" id="KW-0460">Magnesium</keyword>
<dbReference type="AlphaFoldDB" id="A0ABD2JG03"/>
<dbReference type="InterPro" id="IPR002058">
    <property type="entry name" value="PAP_assoc"/>
</dbReference>
<dbReference type="PANTHER" id="PTHR12271">
    <property type="entry name" value="POLY A POLYMERASE CID PAP -RELATED"/>
    <property type="match status" value="1"/>
</dbReference>
<comment type="caution">
    <text evidence="8">The sequence shown here is derived from an EMBL/GenBank/DDBJ whole genome shotgun (WGS) entry which is preliminary data.</text>
</comment>
<reference evidence="8 9" key="1">
    <citation type="submission" date="2024-10" db="EMBL/GenBank/DDBJ databases">
        <authorList>
            <person name="Kim D."/>
        </authorList>
    </citation>
    <scope>NUCLEOTIDE SEQUENCE [LARGE SCALE GENOMIC DNA]</scope>
    <source>
        <strain evidence="8">Taebaek</strain>
    </source>
</reference>
<evidence type="ECO:0000259" key="7">
    <source>
        <dbReference type="Pfam" id="PF22600"/>
    </source>
</evidence>
<dbReference type="Gene3D" id="1.10.1410.10">
    <property type="match status" value="1"/>
</dbReference>
<dbReference type="CDD" id="cd05402">
    <property type="entry name" value="NT_PAP_TUTase"/>
    <property type="match status" value="1"/>
</dbReference>
<feature type="domain" description="PAP-associated" evidence="6">
    <location>
        <begin position="270"/>
        <end position="307"/>
    </location>
</feature>
<comment type="cofactor">
    <cofactor evidence="2">
        <name>Mg(2+)</name>
        <dbReference type="ChEBI" id="CHEBI:18420"/>
    </cofactor>
</comment>
<dbReference type="SUPFAM" id="SSF81631">
    <property type="entry name" value="PAP/OAS1 substrate-binding domain"/>
    <property type="match status" value="1"/>
</dbReference>
<evidence type="ECO:0000256" key="5">
    <source>
        <dbReference type="ARBA" id="ARBA00022842"/>
    </source>
</evidence>
<gene>
    <name evidence="8" type="ORF">niasHS_006923</name>
</gene>
<keyword evidence="9" id="KW-1185">Reference proteome</keyword>
<keyword evidence="3" id="KW-0808">Transferase</keyword>
<evidence type="ECO:0000259" key="6">
    <source>
        <dbReference type="Pfam" id="PF03828"/>
    </source>
</evidence>
<dbReference type="InterPro" id="IPR054708">
    <property type="entry name" value="MTPAP-like_central"/>
</dbReference>
<evidence type="ECO:0008006" key="10">
    <source>
        <dbReference type="Google" id="ProtNLM"/>
    </source>
</evidence>
<dbReference type="SUPFAM" id="SSF81301">
    <property type="entry name" value="Nucleotidyltransferase"/>
    <property type="match status" value="1"/>
</dbReference>
<dbReference type="InterPro" id="IPR043519">
    <property type="entry name" value="NT_sf"/>
</dbReference>
<evidence type="ECO:0000256" key="3">
    <source>
        <dbReference type="ARBA" id="ARBA00022679"/>
    </source>
</evidence>
<accession>A0ABD2JG03</accession>
<evidence type="ECO:0000256" key="2">
    <source>
        <dbReference type="ARBA" id="ARBA00001946"/>
    </source>
</evidence>
<dbReference type="Proteomes" id="UP001620645">
    <property type="component" value="Unassembled WGS sequence"/>
</dbReference>
<dbReference type="Gene3D" id="3.30.460.10">
    <property type="entry name" value="Beta Polymerase, domain 2"/>
    <property type="match status" value="1"/>
</dbReference>
<evidence type="ECO:0000313" key="9">
    <source>
        <dbReference type="Proteomes" id="UP001620645"/>
    </source>
</evidence>
<dbReference type="GO" id="GO:0046872">
    <property type="term" value="F:metal ion binding"/>
    <property type="evidence" value="ECO:0007669"/>
    <property type="project" value="UniProtKB-KW"/>
</dbReference>
<organism evidence="8 9">
    <name type="scientific">Heterodera schachtii</name>
    <name type="common">Sugarbeet cyst nematode worm</name>
    <name type="synonym">Tylenchus schachtii</name>
    <dbReference type="NCBI Taxonomy" id="97005"/>
    <lineage>
        <taxon>Eukaryota</taxon>
        <taxon>Metazoa</taxon>
        <taxon>Ecdysozoa</taxon>
        <taxon>Nematoda</taxon>
        <taxon>Chromadorea</taxon>
        <taxon>Rhabditida</taxon>
        <taxon>Tylenchina</taxon>
        <taxon>Tylenchomorpha</taxon>
        <taxon>Tylenchoidea</taxon>
        <taxon>Heteroderidae</taxon>
        <taxon>Heteroderinae</taxon>
        <taxon>Heterodera</taxon>
    </lineage>
</organism>
<evidence type="ECO:0000256" key="1">
    <source>
        <dbReference type="ARBA" id="ARBA00001936"/>
    </source>
</evidence>
<proteinExistence type="predicted"/>
<dbReference type="Pfam" id="PF22600">
    <property type="entry name" value="MTPAP-like_central"/>
    <property type="match status" value="1"/>
</dbReference>
<sequence>MDPQTVYMVASSPNVSRIYSGIDACMRFRPEVRQAFTDYTKEVEAFVGRNTQPQNELLMRMRVYHLLKKTIEPHFNNGYLALGGSTLNKISTIGADLDLCFAIKCSRGTYDEGLAPCVLSKIKFILYDKQFVSFVRYISARVPILKIELAFPYHGINVDINCNCVAGIFNSHLIYHYSRLDERFVQMNIILKEWGKVRQVIDPRFGKINSYTMTLMVMHFLQCGVFPPILPNLYALFPKFFDGSGNVEDLRYDVNIKPNLPTIPSNNRTIGELVYGFLEYFSRFDYDNWMISVREGRLFSRDGQSEHDKQFLFFLEEAYDGMTVPKNLTRRHKLAEIVGTFQDERRLLLADLFGRFEPPSIDSSFDYKCTEF</sequence>
<protein>
    <recommendedName>
        <fullName evidence="10">PAP-associated domain-containing protein</fullName>
    </recommendedName>
</protein>
<name>A0ABD2JG03_HETSC</name>